<comment type="caution">
    <text evidence="1">The sequence shown here is derived from an EMBL/GenBank/DDBJ whole genome shotgun (WGS) entry which is preliminary data.</text>
</comment>
<gene>
    <name evidence="1" type="ORF">H4S07_003274</name>
</gene>
<reference evidence="1" key="1">
    <citation type="submission" date="2022-07" db="EMBL/GenBank/DDBJ databases">
        <title>Phylogenomic reconstructions and comparative analyses of Kickxellomycotina fungi.</title>
        <authorList>
            <person name="Reynolds N.K."/>
            <person name="Stajich J.E."/>
            <person name="Barry K."/>
            <person name="Grigoriev I.V."/>
            <person name="Crous P."/>
            <person name="Smith M.E."/>
        </authorList>
    </citation>
    <scope>NUCLEOTIDE SEQUENCE</scope>
    <source>
        <strain evidence="1">CBS 102833</strain>
    </source>
</reference>
<feature type="non-terminal residue" evidence="1">
    <location>
        <position position="946"/>
    </location>
</feature>
<sequence length="946" mass="103157">MHISLGQLALTYLLGILTIPALLVAGVAIFWVLLPSAEPYTRVVAISDATSTDTDELKQTPIKPTAQQSLSSPYGERRLGWLRITRSLDAHPPELADSHPKFTDIVARGFAKWMHTKRSNNSSGTGKRPDNSGASGSGPPPDAYQQDMYFVVLSGDTLVMYDGEAMGECRGVIIMTKYRVSLHHGEGTSEAQVYSRRTPIRLSPVDDSVEASKYKRQVAEYFIYADRPVDKEDWYFALMWSSLTATTDASSDEEGNSSREHLPLGSDMPGSVSGNSVPPLASPSTQTTGTTSDTNTHSSDASAQATESQELTAEQREQRRLRMRKTCLVPDSVGIGSILQTISARGELPTGRTSVREDEWLNAMFGRVFLGAYRTEWARRHFMRKMQTKFDRVHRPVFLDKIVVADLDIGDNVPIITNPKLESFDANGQVDTSMYVHYKGGFRLVLNTGVKLGSLRMSVSLSVVLQSLAGKMLVRMKPSPSNRFWTGFYEMPSIRISLSPVFMQKKVKYAAVSQAIEKQIYDILRQTLVLPNMDDTVFFPTFVDDGAILERSLKEYKDQALGEDEIHLDSDDDGQSHHSGKRGSASTHSKSDQSGSERGSEVPSAQMPSSLEQTTPDMAQKSRQQVELPSAMPEMGMSARTQDQSDGQRSNDGDSAMWSEDYATPHENPSSSRLAMDSPQQLSDQASSSSRDIGPQKSSMYSRSTLGSNSPSRLSPSPVNSMAQQSRSVSLKSSISSSAASLLKRAKDSQAAESAKTWWQSIHQANSNNNNSGPVKSLAVPARPASDVLGISYQDSEGMNLGEEQSGSPVQPLRNMSPLQASSLHTSRTAIGTSPRLPRYDELADEYELPLSSSAPHMASGSSNIRPSAVAGSGEGSSASHQFPRMADGGVSSSYSSNFVNRSSNPSSGADSSLVRRRPAALSMGSEIELPLHRRYSISKQQQQPL</sequence>
<keyword evidence="2" id="KW-1185">Reference proteome</keyword>
<evidence type="ECO:0000313" key="1">
    <source>
        <dbReference type="EMBL" id="KAJ2809102.1"/>
    </source>
</evidence>
<dbReference type="Proteomes" id="UP001140096">
    <property type="component" value="Unassembled WGS sequence"/>
</dbReference>
<organism evidence="1 2">
    <name type="scientific">Coemansia furcata</name>
    <dbReference type="NCBI Taxonomy" id="417177"/>
    <lineage>
        <taxon>Eukaryota</taxon>
        <taxon>Fungi</taxon>
        <taxon>Fungi incertae sedis</taxon>
        <taxon>Zoopagomycota</taxon>
        <taxon>Kickxellomycotina</taxon>
        <taxon>Kickxellomycetes</taxon>
        <taxon>Kickxellales</taxon>
        <taxon>Kickxellaceae</taxon>
        <taxon>Coemansia</taxon>
    </lineage>
</organism>
<proteinExistence type="predicted"/>
<dbReference type="EMBL" id="JANBUP010001020">
    <property type="protein sequence ID" value="KAJ2809102.1"/>
    <property type="molecule type" value="Genomic_DNA"/>
</dbReference>
<protein>
    <submittedName>
        <fullName evidence="1">Uncharacterized protein</fullName>
    </submittedName>
</protein>
<name>A0ACC1LJ86_9FUNG</name>
<evidence type="ECO:0000313" key="2">
    <source>
        <dbReference type="Proteomes" id="UP001140096"/>
    </source>
</evidence>
<accession>A0ACC1LJ86</accession>